<dbReference type="GO" id="GO:0004674">
    <property type="term" value="F:protein serine/threonine kinase activity"/>
    <property type="evidence" value="ECO:0007669"/>
    <property type="project" value="UniProtKB-KW"/>
</dbReference>
<dbReference type="Proteomes" id="UP000018208">
    <property type="component" value="Unassembled WGS sequence"/>
</dbReference>
<evidence type="ECO:0000313" key="10">
    <source>
        <dbReference type="EMBL" id="KAH0576272.1"/>
    </source>
</evidence>
<dbReference type="SUPFAM" id="SSF56112">
    <property type="entry name" value="Protein kinase-like (PK-like)"/>
    <property type="match status" value="1"/>
</dbReference>
<dbReference type="FunFam" id="1.10.510.10:FF:000624">
    <property type="entry name" value="Mitogen-activated protein kinase"/>
    <property type="match status" value="1"/>
</dbReference>
<dbReference type="GO" id="GO:0005524">
    <property type="term" value="F:ATP binding"/>
    <property type="evidence" value="ECO:0007669"/>
    <property type="project" value="UniProtKB-UniRule"/>
</dbReference>
<evidence type="ECO:0000256" key="5">
    <source>
        <dbReference type="ARBA" id="ARBA00022840"/>
    </source>
</evidence>
<name>V6LU95_9EUKA</name>
<evidence type="ECO:0000256" key="6">
    <source>
        <dbReference type="PROSITE-ProRule" id="PRU10141"/>
    </source>
</evidence>
<dbReference type="InterPro" id="IPR050117">
    <property type="entry name" value="MAPK"/>
</dbReference>
<keyword evidence="1 7" id="KW-0723">Serine/threonine-protein kinase</keyword>
<evidence type="ECO:0000313" key="11">
    <source>
        <dbReference type="Proteomes" id="UP000018208"/>
    </source>
</evidence>
<dbReference type="InterPro" id="IPR011009">
    <property type="entry name" value="Kinase-like_dom_sf"/>
</dbReference>
<proteinExistence type="inferred from homology"/>
<comment type="similarity">
    <text evidence="7">Belongs to the protein kinase superfamily.</text>
</comment>
<accession>V6LU95</accession>
<evidence type="ECO:0000259" key="8">
    <source>
        <dbReference type="PROSITE" id="PS50011"/>
    </source>
</evidence>
<dbReference type="EMBL" id="KI546116">
    <property type="protein sequence ID" value="EST44379.1"/>
    <property type="molecule type" value="Genomic_DNA"/>
</dbReference>
<reference evidence="9 10" key="1">
    <citation type="journal article" date="2014" name="PLoS Genet.">
        <title>The Genome of Spironucleus salmonicida Highlights a Fish Pathogen Adapted to Fluctuating Environments.</title>
        <authorList>
            <person name="Xu F."/>
            <person name="Jerlstrom-Hultqvist J."/>
            <person name="Einarsson E."/>
            <person name="Astvaldsson A."/>
            <person name="Svard S.G."/>
            <person name="Andersson J.O."/>
        </authorList>
    </citation>
    <scope>NUCLEOTIDE SEQUENCE</scope>
    <source>
        <strain evidence="10">ATCC 50377</strain>
    </source>
</reference>
<dbReference type="Gene3D" id="3.30.200.20">
    <property type="entry name" value="Phosphorylase Kinase, domain 1"/>
    <property type="match status" value="1"/>
</dbReference>
<evidence type="ECO:0000256" key="7">
    <source>
        <dbReference type="RuleBase" id="RU000304"/>
    </source>
</evidence>
<evidence type="ECO:0000256" key="2">
    <source>
        <dbReference type="ARBA" id="ARBA00022679"/>
    </source>
</evidence>
<dbReference type="AlphaFoldDB" id="V6LU95"/>
<gene>
    <name evidence="9" type="ORF">SS50377_15682</name>
    <name evidence="10" type="ORF">SS50377_21835</name>
</gene>
<dbReference type="InterPro" id="IPR017441">
    <property type="entry name" value="Protein_kinase_ATP_BS"/>
</dbReference>
<evidence type="ECO:0000256" key="4">
    <source>
        <dbReference type="ARBA" id="ARBA00022777"/>
    </source>
</evidence>
<dbReference type="Gene3D" id="1.10.510.10">
    <property type="entry name" value="Transferase(Phosphotransferase) domain 1"/>
    <property type="match status" value="1"/>
</dbReference>
<evidence type="ECO:0000256" key="3">
    <source>
        <dbReference type="ARBA" id="ARBA00022741"/>
    </source>
</evidence>
<dbReference type="SMART" id="SM00220">
    <property type="entry name" value="S_TKc"/>
    <property type="match status" value="1"/>
</dbReference>
<dbReference type="VEuPathDB" id="GiardiaDB:SS50377_21835"/>
<organism evidence="9">
    <name type="scientific">Spironucleus salmonicida</name>
    <dbReference type="NCBI Taxonomy" id="348837"/>
    <lineage>
        <taxon>Eukaryota</taxon>
        <taxon>Metamonada</taxon>
        <taxon>Diplomonadida</taxon>
        <taxon>Hexamitidae</taxon>
        <taxon>Hexamitinae</taxon>
        <taxon>Spironucleus</taxon>
    </lineage>
</organism>
<dbReference type="InterPro" id="IPR000719">
    <property type="entry name" value="Prot_kinase_dom"/>
</dbReference>
<evidence type="ECO:0000256" key="1">
    <source>
        <dbReference type="ARBA" id="ARBA00022527"/>
    </source>
</evidence>
<dbReference type="PANTHER" id="PTHR24055">
    <property type="entry name" value="MITOGEN-ACTIVATED PROTEIN KINASE"/>
    <property type="match status" value="1"/>
</dbReference>
<dbReference type="EMBL" id="AUWU02000002">
    <property type="protein sequence ID" value="KAH0576272.1"/>
    <property type="molecule type" value="Genomic_DNA"/>
</dbReference>
<dbReference type="OrthoDB" id="2158884at2759"/>
<dbReference type="PROSITE" id="PS00108">
    <property type="entry name" value="PROTEIN_KINASE_ST"/>
    <property type="match status" value="1"/>
</dbReference>
<feature type="domain" description="Protein kinase" evidence="8">
    <location>
        <begin position="4"/>
        <end position="293"/>
    </location>
</feature>
<dbReference type="InterPro" id="IPR008271">
    <property type="entry name" value="Ser/Thr_kinase_AS"/>
</dbReference>
<keyword evidence="5 6" id="KW-0067">ATP-binding</keyword>
<evidence type="ECO:0000313" key="9">
    <source>
        <dbReference type="EMBL" id="EST44379.1"/>
    </source>
</evidence>
<keyword evidence="11" id="KW-1185">Reference proteome</keyword>
<dbReference type="PROSITE" id="PS50011">
    <property type="entry name" value="PROTEIN_KINASE_DOM"/>
    <property type="match status" value="1"/>
</dbReference>
<dbReference type="PROSITE" id="PS00107">
    <property type="entry name" value="PROTEIN_KINASE_ATP"/>
    <property type="match status" value="1"/>
</dbReference>
<reference evidence="10" key="2">
    <citation type="submission" date="2020-12" db="EMBL/GenBank/DDBJ databases">
        <title>New Spironucleus salmonicida genome in near-complete chromosomes.</title>
        <authorList>
            <person name="Xu F."/>
            <person name="Kurt Z."/>
            <person name="Jimenez-Gonzalez A."/>
            <person name="Astvaldsson A."/>
            <person name="Andersson J.O."/>
            <person name="Svard S.G."/>
        </authorList>
    </citation>
    <scope>NUCLEOTIDE SEQUENCE</scope>
    <source>
        <strain evidence="10">ATCC 50377</strain>
    </source>
</reference>
<feature type="binding site" evidence="6">
    <location>
        <position position="33"/>
    </location>
    <ligand>
        <name>ATP</name>
        <dbReference type="ChEBI" id="CHEBI:30616"/>
    </ligand>
</feature>
<keyword evidence="3 6" id="KW-0547">Nucleotide-binding</keyword>
<protein>
    <submittedName>
        <fullName evidence="9">Kinase, CMGC RCK</fullName>
    </submittedName>
</protein>
<keyword evidence="4 9" id="KW-0418">Kinase</keyword>
<keyword evidence="2" id="KW-0808">Transferase</keyword>
<sequence length="355" mass="40487">MQNYTIIKTLGSGAYGTVFLAHDIVNNRDIALKQIHKKTTWSEAKNLQELRSLKRFKNCPYIVQLYELFREQDGTLNFVFELVSGGSLCQKNTQSWQEIQIRTAAFQILQGLNFVHSQGYMHRDLKPENILISDQNIFKIADLGCAKELRKQPHSVYVGTRWYRAPEVLLQDQNYSFQSDIWAFGLILCEMYLGKPLLPGNSELDQLNIILQVLGPISTQEYPKFASLSQRIGFVPSTPVQSEGSNSISRVEGKLKTLLRNASGPAISFIASCLQICPEHRLSTQQLLHLEFVNLENKVEYQNESEIIKKAKIVLNSKIQGIGESYQSRVVRTADLIDQNEFQNNHGLDELDEYE</sequence>
<dbReference type="Pfam" id="PF00069">
    <property type="entry name" value="Pkinase"/>
    <property type="match status" value="1"/>
</dbReference>